<comment type="caution">
    <text evidence="2">The sequence shown here is derived from an EMBL/GenBank/DDBJ whole genome shotgun (WGS) entry which is preliminary data.</text>
</comment>
<proteinExistence type="predicted"/>
<dbReference type="EMBL" id="JBHMFI010000001">
    <property type="protein sequence ID" value="MFB9070538.1"/>
    <property type="molecule type" value="Genomic_DNA"/>
</dbReference>
<organism evidence="2 3">
    <name type="scientific">Citricoccus parietis</name>
    <dbReference type="NCBI Taxonomy" id="592307"/>
    <lineage>
        <taxon>Bacteria</taxon>
        <taxon>Bacillati</taxon>
        <taxon>Actinomycetota</taxon>
        <taxon>Actinomycetes</taxon>
        <taxon>Micrococcales</taxon>
        <taxon>Micrococcaceae</taxon>
        <taxon>Citricoccus</taxon>
    </lineage>
</organism>
<gene>
    <name evidence="2" type="ORF">ACFFX0_04785</name>
</gene>
<protein>
    <submittedName>
        <fullName evidence="2">Uncharacterized protein</fullName>
    </submittedName>
</protein>
<evidence type="ECO:0000313" key="2">
    <source>
        <dbReference type="EMBL" id="MFB9070538.1"/>
    </source>
</evidence>
<evidence type="ECO:0000256" key="1">
    <source>
        <dbReference type="SAM" id="MobiDB-lite"/>
    </source>
</evidence>
<accession>A0ABV5FV25</accession>
<sequence>MFHSWKTCAGCSPNRSQHCSPHPYAGSVRYSKNILSAFWYPSTVDRAAPLTARSSRKNSSTTEAVHCHG</sequence>
<evidence type="ECO:0000313" key="3">
    <source>
        <dbReference type="Proteomes" id="UP001589575"/>
    </source>
</evidence>
<name>A0ABV5FV25_9MICC</name>
<reference evidence="2 3" key="1">
    <citation type="submission" date="2024-09" db="EMBL/GenBank/DDBJ databases">
        <authorList>
            <person name="Sun Q."/>
            <person name="Mori K."/>
        </authorList>
    </citation>
    <scope>NUCLEOTIDE SEQUENCE [LARGE SCALE GENOMIC DNA]</scope>
    <source>
        <strain evidence="2 3">CCM 7609</strain>
    </source>
</reference>
<feature type="region of interest" description="Disordered" evidence="1">
    <location>
        <begin position="1"/>
        <end position="20"/>
    </location>
</feature>
<dbReference type="Proteomes" id="UP001589575">
    <property type="component" value="Unassembled WGS sequence"/>
</dbReference>
<keyword evidence="3" id="KW-1185">Reference proteome</keyword>